<protein>
    <submittedName>
        <fullName evidence="5">Uncharacterized protein</fullName>
    </submittedName>
</protein>
<keyword evidence="6" id="KW-1185">Reference proteome</keyword>
<evidence type="ECO:0000313" key="6">
    <source>
        <dbReference type="Proteomes" id="UP000825935"/>
    </source>
</evidence>
<dbReference type="OMA" id="PIWISHI"/>
<feature type="domain" description="DUF547" evidence="3">
    <location>
        <begin position="432"/>
        <end position="564"/>
    </location>
</feature>
<evidence type="ECO:0000256" key="2">
    <source>
        <dbReference type="SAM" id="MobiDB-lite"/>
    </source>
</evidence>
<feature type="coiled-coil region" evidence="1">
    <location>
        <begin position="138"/>
        <end position="172"/>
    </location>
</feature>
<dbReference type="Pfam" id="PF04784">
    <property type="entry name" value="DUF547"/>
    <property type="match status" value="1"/>
</dbReference>
<dbReference type="InterPro" id="IPR025757">
    <property type="entry name" value="MIP1_Leuzipper"/>
</dbReference>
<evidence type="ECO:0000313" key="5">
    <source>
        <dbReference type="EMBL" id="KAH7444009.1"/>
    </source>
</evidence>
<accession>A0A8T2VHS6</accession>
<feature type="compositionally biased region" description="Basic and acidic residues" evidence="2">
    <location>
        <begin position="51"/>
        <end position="64"/>
    </location>
</feature>
<dbReference type="Pfam" id="PF14389">
    <property type="entry name" value="Lzipper-MIP1"/>
    <property type="match status" value="1"/>
</dbReference>
<evidence type="ECO:0000259" key="4">
    <source>
        <dbReference type="Pfam" id="PF14389"/>
    </source>
</evidence>
<keyword evidence="1" id="KW-0175">Coiled coil</keyword>
<dbReference type="OrthoDB" id="418495at2759"/>
<evidence type="ECO:0000259" key="3">
    <source>
        <dbReference type="Pfam" id="PF04784"/>
    </source>
</evidence>
<feature type="region of interest" description="Disordered" evidence="2">
    <location>
        <begin position="37"/>
        <end position="80"/>
    </location>
</feature>
<dbReference type="Proteomes" id="UP000825935">
    <property type="component" value="Chromosome 2"/>
</dbReference>
<feature type="domain" description="Ternary complex factor MIP1 leucine-zipper" evidence="4">
    <location>
        <begin position="90"/>
        <end position="166"/>
    </location>
</feature>
<name>A0A8T2VHS6_CERRI</name>
<sequence length="648" mass="72987">MWKSYYSSTSPTNVQLDEMLFQSEVYGQPPHASVFQLGPSSTPHSILQKPKSLEPEPGHEKRYSDWQTSDIQDDSVGKDEDNGDTVDFLKWQRHQLEKDVFGLQGKLQEEVDLHYALKSAFGPMAGCLSEFSNLPAHAKKLVSEVAMLEIAISSLEEQIASLNFQLGFEQRERQIAEGAIVKLPFHGQEIQITEPICCQPFPKQTSCGISSYALPNAVQHPMLKTTSPCKSASVHQPLGNFTCPNKQGPLQDFCHAIDVDSQPDYLVQSTNTEYDHTCPHSRLFLAEKIIQAKDLKNTWHHPNLLSEEMVKCMVSIYRHLSNSMDGCSSSKIIASPTSPYGSITYSSVSSISESSSATASPSLALRSKDFGSEKSFDPYKLPEKIPWSDIGTYLHAVEVSEMSVGKEQLDYAAEALRRFRSLVEQLSQVDPASMKHNEKLAFWINVYNALMMHAYLAYGVPKNDFKFFSLMQKAAYTVGGHSFNAIVIEHLLLKAKAQWYRPQIALLLAHQKLKLREEVSTFAIDHVEPLVAFSLSFGARSSPAVRVYSAENIHEELQLALQDYARASVGLSTKGKLLIPKLLFDFGLDKVQEGNLVDWICQFLPCEQSNLIRNYMNHRQHKLHSSKYLSVVPFDFNFRYLFLLRCNL</sequence>
<proteinExistence type="predicted"/>
<dbReference type="AlphaFoldDB" id="A0A8T2VHS6"/>
<dbReference type="PANTHER" id="PTHR23054:SF53">
    <property type="entry name" value="OS06G0704100 PROTEIN"/>
    <property type="match status" value="1"/>
</dbReference>
<organism evidence="5 6">
    <name type="scientific">Ceratopteris richardii</name>
    <name type="common">Triangle waterfern</name>
    <dbReference type="NCBI Taxonomy" id="49495"/>
    <lineage>
        <taxon>Eukaryota</taxon>
        <taxon>Viridiplantae</taxon>
        <taxon>Streptophyta</taxon>
        <taxon>Embryophyta</taxon>
        <taxon>Tracheophyta</taxon>
        <taxon>Polypodiopsida</taxon>
        <taxon>Polypodiidae</taxon>
        <taxon>Polypodiales</taxon>
        <taxon>Pteridineae</taxon>
        <taxon>Pteridaceae</taxon>
        <taxon>Parkerioideae</taxon>
        <taxon>Ceratopteris</taxon>
    </lineage>
</organism>
<dbReference type="InterPro" id="IPR006869">
    <property type="entry name" value="DUF547"/>
</dbReference>
<reference evidence="5" key="1">
    <citation type="submission" date="2021-08" db="EMBL/GenBank/DDBJ databases">
        <title>WGS assembly of Ceratopteris richardii.</title>
        <authorList>
            <person name="Marchant D.B."/>
            <person name="Chen G."/>
            <person name="Jenkins J."/>
            <person name="Shu S."/>
            <person name="Leebens-Mack J."/>
            <person name="Grimwood J."/>
            <person name="Schmutz J."/>
            <person name="Soltis P."/>
            <person name="Soltis D."/>
            <person name="Chen Z.-H."/>
        </authorList>
    </citation>
    <scope>NUCLEOTIDE SEQUENCE</scope>
    <source>
        <strain evidence="5">Whitten #5841</strain>
        <tissue evidence="5">Leaf</tissue>
    </source>
</reference>
<evidence type="ECO:0000256" key="1">
    <source>
        <dbReference type="SAM" id="Coils"/>
    </source>
</evidence>
<comment type="caution">
    <text evidence="5">The sequence shown here is derived from an EMBL/GenBank/DDBJ whole genome shotgun (WGS) entry which is preliminary data.</text>
</comment>
<dbReference type="PANTHER" id="PTHR23054">
    <property type="entry name" value="TERNARY COMPLEX FACTOR MIP1, LEUCINE-ZIPPER-RELATED"/>
    <property type="match status" value="1"/>
</dbReference>
<gene>
    <name evidence="5" type="ORF">KP509_02G060000</name>
</gene>
<dbReference type="EMBL" id="CM035407">
    <property type="protein sequence ID" value="KAH7444009.1"/>
    <property type="molecule type" value="Genomic_DNA"/>
</dbReference>